<dbReference type="SMART" id="SM00345">
    <property type="entry name" value="HTH_GNTR"/>
    <property type="match status" value="1"/>
</dbReference>
<dbReference type="InterPro" id="IPR008920">
    <property type="entry name" value="TF_FadR/GntR_C"/>
</dbReference>
<dbReference type="SUPFAM" id="SSF46785">
    <property type="entry name" value="Winged helix' DNA-binding domain"/>
    <property type="match status" value="1"/>
</dbReference>
<accession>A0A418WVC9</accession>
<dbReference type="PROSITE" id="PS50949">
    <property type="entry name" value="HTH_GNTR"/>
    <property type="match status" value="1"/>
</dbReference>
<dbReference type="OrthoDB" id="8680857at2"/>
<comment type="caution">
    <text evidence="5">The sequence shown here is derived from an EMBL/GenBank/DDBJ whole genome shotgun (WGS) entry which is preliminary data.</text>
</comment>
<evidence type="ECO:0000313" key="5">
    <source>
        <dbReference type="EMBL" id="RJF96627.1"/>
    </source>
</evidence>
<dbReference type="PRINTS" id="PR00035">
    <property type="entry name" value="HTHGNTR"/>
</dbReference>
<keyword evidence="1" id="KW-0805">Transcription regulation</keyword>
<keyword evidence="3" id="KW-0804">Transcription</keyword>
<evidence type="ECO:0000256" key="2">
    <source>
        <dbReference type="ARBA" id="ARBA00023125"/>
    </source>
</evidence>
<dbReference type="InterPro" id="IPR036388">
    <property type="entry name" value="WH-like_DNA-bd_sf"/>
</dbReference>
<name>A0A418WVC9_9BURK</name>
<keyword evidence="2" id="KW-0238">DNA-binding</keyword>
<reference evidence="5 6" key="1">
    <citation type="submission" date="2018-09" db="EMBL/GenBank/DDBJ databases">
        <authorList>
            <person name="Zhu H."/>
        </authorList>
    </citation>
    <scope>NUCLEOTIDE SEQUENCE [LARGE SCALE GENOMIC DNA]</scope>
    <source>
        <strain evidence="5 6">K2R10-39</strain>
    </source>
</reference>
<dbReference type="Pfam" id="PF07729">
    <property type="entry name" value="FCD"/>
    <property type="match status" value="1"/>
</dbReference>
<dbReference type="CDD" id="cd07377">
    <property type="entry name" value="WHTH_GntR"/>
    <property type="match status" value="1"/>
</dbReference>
<organism evidence="5 6">
    <name type="scientific">Noviherbaspirillum cavernae</name>
    <dbReference type="NCBI Taxonomy" id="2320862"/>
    <lineage>
        <taxon>Bacteria</taxon>
        <taxon>Pseudomonadati</taxon>
        <taxon>Pseudomonadota</taxon>
        <taxon>Betaproteobacteria</taxon>
        <taxon>Burkholderiales</taxon>
        <taxon>Oxalobacteraceae</taxon>
        <taxon>Noviherbaspirillum</taxon>
    </lineage>
</organism>
<dbReference type="PANTHER" id="PTHR43537:SF41">
    <property type="entry name" value="TRANSCRIPTIONAL REGULATORY PROTEIN"/>
    <property type="match status" value="1"/>
</dbReference>
<keyword evidence="6" id="KW-1185">Reference proteome</keyword>
<dbReference type="InterPro" id="IPR000524">
    <property type="entry name" value="Tscrpt_reg_HTH_GntR"/>
</dbReference>
<dbReference type="Pfam" id="PF00392">
    <property type="entry name" value="GntR"/>
    <property type="match status" value="1"/>
</dbReference>
<gene>
    <name evidence="5" type="ORF">D3870_19555</name>
</gene>
<evidence type="ECO:0000313" key="6">
    <source>
        <dbReference type="Proteomes" id="UP000285190"/>
    </source>
</evidence>
<dbReference type="SMART" id="SM00895">
    <property type="entry name" value="FCD"/>
    <property type="match status" value="1"/>
</dbReference>
<dbReference type="Proteomes" id="UP000285190">
    <property type="component" value="Unassembled WGS sequence"/>
</dbReference>
<dbReference type="Gene3D" id="1.20.120.530">
    <property type="entry name" value="GntR ligand-binding domain-like"/>
    <property type="match status" value="1"/>
</dbReference>
<dbReference type="PANTHER" id="PTHR43537">
    <property type="entry name" value="TRANSCRIPTIONAL REGULATOR, GNTR FAMILY"/>
    <property type="match status" value="1"/>
</dbReference>
<dbReference type="InterPro" id="IPR011711">
    <property type="entry name" value="GntR_C"/>
</dbReference>
<dbReference type="GO" id="GO:0003700">
    <property type="term" value="F:DNA-binding transcription factor activity"/>
    <property type="evidence" value="ECO:0007669"/>
    <property type="project" value="InterPro"/>
</dbReference>
<dbReference type="InterPro" id="IPR036390">
    <property type="entry name" value="WH_DNA-bd_sf"/>
</dbReference>
<evidence type="ECO:0000256" key="3">
    <source>
        <dbReference type="ARBA" id="ARBA00023163"/>
    </source>
</evidence>
<sequence length="223" mass="25295">MAHPRSSSSAPSKGLPQMIRDQLRDEILKGTLPAGTQLRQDALAERFSTSRIPVREALRKLETEGLVSYERNRGAIVIEMDVTQICELLDIRVALECHAIRLSIPNMVQMDFDQMQEILDAYSASESITEWAEYNRRFHLALSAPANNLKLRRLIEEFCLNTDRYTHEMMSIATGKEGPQSDHYEILDACKKGDADAAVKLLELHILETKKNLLATDRMKQAL</sequence>
<evidence type="ECO:0000256" key="1">
    <source>
        <dbReference type="ARBA" id="ARBA00023015"/>
    </source>
</evidence>
<protein>
    <submittedName>
        <fullName evidence="5">GntR family transcriptional regulator</fullName>
    </submittedName>
</protein>
<dbReference type="SUPFAM" id="SSF48008">
    <property type="entry name" value="GntR ligand-binding domain-like"/>
    <property type="match status" value="1"/>
</dbReference>
<dbReference type="GO" id="GO:0003677">
    <property type="term" value="F:DNA binding"/>
    <property type="evidence" value="ECO:0007669"/>
    <property type="project" value="UniProtKB-KW"/>
</dbReference>
<dbReference type="Gene3D" id="1.10.10.10">
    <property type="entry name" value="Winged helix-like DNA-binding domain superfamily/Winged helix DNA-binding domain"/>
    <property type="match status" value="1"/>
</dbReference>
<dbReference type="AlphaFoldDB" id="A0A418WVC9"/>
<evidence type="ECO:0000259" key="4">
    <source>
        <dbReference type="PROSITE" id="PS50949"/>
    </source>
</evidence>
<proteinExistence type="predicted"/>
<feature type="domain" description="HTH gntR-type" evidence="4">
    <location>
        <begin position="13"/>
        <end position="80"/>
    </location>
</feature>
<dbReference type="EMBL" id="QYUN01000003">
    <property type="protein sequence ID" value="RJF96627.1"/>
    <property type="molecule type" value="Genomic_DNA"/>
</dbReference>